<accession>A0A8I7BHL4</accession>
<reference evidence="4" key="3">
    <citation type="submission" date="2022-01" db="UniProtKB">
        <authorList>
            <consortium name="EnsemblPlants"/>
        </authorList>
    </citation>
    <scope>IDENTIFICATION</scope>
    <source>
        <strain evidence="4">subsp. vulgare</strain>
    </source>
</reference>
<evidence type="ECO:0000313" key="4">
    <source>
        <dbReference type="EnsemblPlants" id="HORVU.MOREX.r3.6HG0621140.1.CDS1"/>
    </source>
</evidence>
<evidence type="ECO:0000259" key="3">
    <source>
        <dbReference type="Pfam" id="PF08392"/>
    </source>
</evidence>
<keyword evidence="1" id="KW-0808">Transferase</keyword>
<reference evidence="4" key="2">
    <citation type="submission" date="2020-10" db="EMBL/GenBank/DDBJ databases">
        <authorList>
            <person name="Scholz U."/>
            <person name="Mascher M."/>
            <person name="Fiebig A."/>
        </authorList>
    </citation>
    <scope>NUCLEOTIDE SEQUENCE [LARGE SCALE GENOMIC DNA]</scope>
    <source>
        <strain evidence="4">cv. Morex</strain>
    </source>
</reference>
<protein>
    <recommendedName>
        <fullName evidence="3">FAE domain-containing protein</fullName>
    </recommendedName>
</protein>
<dbReference type="PANTHER" id="PTHR31561">
    <property type="entry name" value="3-KETOACYL-COA SYNTHASE"/>
    <property type="match status" value="1"/>
</dbReference>
<dbReference type="GO" id="GO:0016747">
    <property type="term" value="F:acyltransferase activity, transferring groups other than amino-acyl groups"/>
    <property type="evidence" value="ECO:0007669"/>
    <property type="project" value="InterPro"/>
</dbReference>
<sequence>MILSPNLRHLRHLSHFIMKNFLTVIMVPLMARDILKATQMFVPNKILASLHTLRLVHLFMATLLSFITFLTYLIHRPHVVYLVDYACFRPSNYRVSMATFLEHIRLFPNSTKNTVHFMKRMLERSGLGNETYYPQAHGIFLHTITSGDGAFSPVP</sequence>
<feature type="domain" description="FAE" evidence="3">
    <location>
        <begin position="73"/>
        <end position="137"/>
    </location>
</feature>
<keyword evidence="5" id="KW-1185">Reference proteome</keyword>
<evidence type="ECO:0000256" key="2">
    <source>
        <dbReference type="SAM" id="Phobius"/>
    </source>
</evidence>
<evidence type="ECO:0000313" key="5">
    <source>
        <dbReference type="Proteomes" id="UP000011116"/>
    </source>
</evidence>
<dbReference type="AlphaFoldDB" id="A0A8I7BHL4"/>
<proteinExistence type="predicted"/>
<dbReference type="SUPFAM" id="SSF53901">
    <property type="entry name" value="Thiolase-like"/>
    <property type="match status" value="1"/>
</dbReference>
<dbReference type="Pfam" id="PF08392">
    <property type="entry name" value="FAE1_CUT1_RppA"/>
    <property type="match status" value="1"/>
</dbReference>
<feature type="transmembrane region" description="Helical" evidence="2">
    <location>
        <begin position="52"/>
        <end position="74"/>
    </location>
</feature>
<keyword evidence="2" id="KW-0472">Membrane</keyword>
<feature type="transmembrane region" description="Helical" evidence="2">
    <location>
        <begin position="12"/>
        <end position="31"/>
    </location>
</feature>
<organism evidence="4 5">
    <name type="scientific">Hordeum vulgare subsp. vulgare</name>
    <name type="common">Domesticated barley</name>
    <dbReference type="NCBI Taxonomy" id="112509"/>
    <lineage>
        <taxon>Eukaryota</taxon>
        <taxon>Viridiplantae</taxon>
        <taxon>Streptophyta</taxon>
        <taxon>Embryophyta</taxon>
        <taxon>Tracheophyta</taxon>
        <taxon>Spermatophyta</taxon>
        <taxon>Magnoliopsida</taxon>
        <taxon>Liliopsida</taxon>
        <taxon>Poales</taxon>
        <taxon>Poaceae</taxon>
        <taxon>BOP clade</taxon>
        <taxon>Pooideae</taxon>
        <taxon>Triticodae</taxon>
        <taxon>Triticeae</taxon>
        <taxon>Hordeinae</taxon>
        <taxon>Hordeum</taxon>
    </lineage>
</organism>
<reference evidence="5" key="1">
    <citation type="journal article" date="2012" name="Nature">
        <title>A physical, genetic and functional sequence assembly of the barley genome.</title>
        <authorList>
            <consortium name="The International Barley Genome Sequencing Consortium"/>
            <person name="Mayer K.F."/>
            <person name="Waugh R."/>
            <person name="Brown J.W."/>
            <person name="Schulman A."/>
            <person name="Langridge P."/>
            <person name="Platzer M."/>
            <person name="Fincher G.B."/>
            <person name="Muehlbauer G.J."/>
            <person name="Sato K."/>
            <person name="Close T.J."/>
            <person name="Wise R.P."/>
            <person name="Stein N."/>
        </authorList>
    </citation>
    <scope>NUCLEOTIDE SEQUENCE [LARGE SCALE GENOMIC DNA]</scope>
    <source>
        <strain evidence="5">cv. Morex</strain>
    </source>
</reference>
<keyword evidence="2" id="KW-1133">Transmembrane helix</keyword>
<dbReference type="InterPro" id="IPR013601">
    <property type="entry name" value="FAE1_typ3_polyketide_synth"/>
</dbReference>
<dbReference type="GO" id="GO:0006633">
    <property type="term" value="P:fatty acid biosynthetic process"/>
    <property type="evidence" value="ECO:0007669"/>
    <property type="project" value="InterPro"/>
</dbReference>
<dbReference type="InterPro" id="IPR012392">
    <property type="entry name" value="3-ktacl-CoA_syn"/>
</dbReference>
<evidence type="ECO:0000256" key="1">
    <source>
        <dbReference type="ARBA" id="ARBA00023315"/>
    </source>
</evidence>
<dbReference type="Gramene" id="HORVU.MOREX.r3.6HG0621140.1">
    <property type="protein sequence ID" value="HORVU.MOREX.r3.6HG0621140.1.CDS1"/>
    <property type="gene ID" value="HORVU.MOREX.r3.6HG0621140"/>
</dbReference>
<keyword evidence="2" id="KW-0812">Transmembrane</keyword>
<dbReference type="Proteomes" id="UP000011116">
    <property type="component" value="Chromosome 6H"/>
</dbReference>
<dbReference type="InterPro" id="IPR016039">
    <property type="entry name" value="Thiolase-like"/>
</dbReference>
<name>A0A8I7BHL4_HORVV</name>
<keyword evidence="1" id="KW-0012">Acyltransferase</keyword>
<dbReference type="Gramene" id="HORVU.MOREX.r2.6HG0515270.1">
    <property type="protein sequence ID" value="HORVU.MOREX.r2.6HG0515270.1.CDS.1"/>
    <property type="gene ID" value="HORVU.MOREX.r2.6HG0515270"/>
</dbReference>
<dbReference type="EnsemblPlants" id="HORVU.MOREX.r3.6HG0621140.1">
    <property type="protein sequence ID" value="HORVU.MOREX.r3.6HG0621140.1.CDS1"/>
    <property type="gene ID" value="HORVU.MOREX.r3.6HG0621140"/>
</dbReference>
<dbReference type="GO" id="GO:0016020">
    <property type="term" value="C:membrane"/>
    <property type="evidence" value="ECO:0007669"/>
    <property type="project" value="InterPro"/>
</dbReference>